<feature type="region of interest" description="Disordered" evidence="14">
    <location>
        <begin position="173"/>
        <end position="247"/>
    </location>
</feature>
<keyword evidence="6" id="KW-0812">Transmembrane</keyword>
<keyword evidence="11" id="KW-0406">Ion transport</keyword>
<dbReference type="PANTHER" id="PTHR15929">
    <property type="entry name" value="STORE-OPERATED CALCIUM ENTRY-ASSOCIATED REGULATORY FACTOR"/>
    <property type="match status" value="1"/>
</dbReference>
<evidence type="ECO:0000256" key="3">
    <source>
        <dbReference type="ARBA" id="ARBA00016584"/>
    </source>
</evidence>
<evidence type="ECO:0000256" key="14">
    <source>
        <dbReference type="SAM" id="MobiDB-lite"/>
    </source>
</evidence>
<comment type="subcellular location">
    <subcellularLocation>
        <location evidence="1">Endoplasmic reticulum membrane</location>
        <topology evidence="1">Single-pass type I membrane protein</topology>
    </subcellularLocation>
</comment>
<dbReference type="OrthoDB" id="20303at2759"/>
<keyword evidence="12" id="KW-0472">Membrane</keyword>
<evidence type="ECO:0000256" key="7">
    <source>
        <dbReference type="ARBA" id="ARBA00022729"/>
    </source>
</evidence>
<evidence type="ECO:0000256" key="1">
    <source>
        <dbReference type="ARBA" id="ARBA00004115"/>
    </source>
</evidence>
<dbReference type="AlphaFoldDB" id="A0A814JLM0"/>
<proteinExistence type="inferred from homology"/>
<evidence type="ECO:0000256" key="4">
    <source>
        <dbReference type="ARBA" id="ARBA00022448"/>
    </source>
</evidence>
<dbReference type="GO" id="GO:0005789">
    <property type="term" value="C:endoplasmic reticulum membrane"/>
    <property type="evidence" value="ECO:0007669"/>
    <property type="project" value="UniProtKB-SubCell"/>
</dbReference>
<evidence type="ECO:0000313" key="16">
    <source>
        <dbReference type="EMBL" id="CAF1040056.1"/>
    </source>
</evidence>
<feature type="signal peptide" evidence="15">
    <location>
        <begin position="1"/>
        <end position="20"/>
    </location>
</feature>
<evidence type="ECO:0000256" key="11">
    <source>
        <dbReference type="ARBA" id="ARBA00023065"/>
    </source>
</evidence>
<evidence type="ECO:0000256" key="13">
    <source>
        <dbReference type="ARBA" id="ARBA00031116"/>
    </source>
</evidence>
<feature type="chain" id="PRO_5035601863" description="Store-operated calcium entry-associated regulatory factor" evidence="15">
    <location>
        <begin position="21"/>
        <end position="324"/>
    </location>
</feature>
<keyword evidence="8" id="KW-0256">Endoplasmic reticulum</keyword>
<evidence type="ECO:0000256" key="12">
    <source>
        <dbReference type="ARBA" id="ARBA00023136"/>
    </source>
</evidence>
<dbReference type="InterPro" id="IPR009567">
    <property type="entry name" value="SARAF"/>
</dbReference>
<evidence type="ECO:0000256" key="15">
    <source>
        <dbReference type="SAM" id="SignalP"/>
    </source>
</evidence>
<evidence type="ECO:0000313" key="18">
    <source>
        <dbReference type="Proteomes" id="UP000663891"/>
    </source>
</evidence>
<evidence type="ECO:0000256" key="6">
    <source>
        <dbReference type="ARBA" id="ARBA00022692"/>
    </source>
</evidence>
<dbReference type="EMBL" id="CAJOAY010001185">
    <property type="protein sequence ID" value="CAF3806685.1"/>
    <property type="molecule type" value="Genomic_DNA"/>
</dbReference>
<keyword evidence="10" id="KW-1133">Transmembrane helix</keyword>
<dbReference type="Proteomes" id="UP000663881">
    <property type="component" value="Unassembled WGS sequence"/>
</dbReference>
<organism evidence="16 18">
    <name type="scientific">Adineta steineri</name>
    <dbReference type="NCBI Taxonomy" id="433720"/>
    <lineage>
        <taxon>Eukaryota</taxon>
        <taxon>Metazoa</taxon>
        <taxon>Spiralia</taxon>
        <taxon>Gnathifera</taxon>
        <taxon>Rotifera</taxon>
        <taxon>Eurotatoria</taxon>
        <taxon>Bdelloidea</taxon>
        <taxon>Adinetida</taxon>
        <taxon>Adinetidae</taxon>
        <taxon>Adineta</taxon>
    </lineage>
</organism>
<dbReference type="Pfam" id="PF06682">
    <property type="entry name" value="SARAF"/>
    <property type="match status" value="1"/>
</dbReference>
<gene>
    <name evidence="17" type="ORF">OKA104_LOCUS18811</name>
    <name evidence="16" type="ORF">VCS650_LOCUS16814</name>
</gene>
<dbReference type="GO" id="GO:0006816">
    <property type="term" value="P:calcium ion transport"/>
    <property type="evidence" value="ECO:0007669"/>
    <property type="project" value="UniProtKB-KW"/>
</dbReference>
<dbReference type="Proteomes" id="UP000663891">
    <property type="component" value="Unassembled WGS sequence"/>
</dbReference>
<dbReference type="PANTHER" id="PTHR15929:SF0">
    <property type="entry name" value="STORE-OPERATED CALCIUM ENTRY-ASSOCIATED REGULATORY FACTOR"/>
    <property type="match status" value="1"/>
</dbReference>
<accession>A0A814JLM0</accession>
<evidence type="ECO:0000256" key="9">
    <source>
        <dbReference type="ARBA" id="ARBA00022837"/>
    </source>
</evidence>
<evidence type="ECO:0000313" key="17">
    <source>
        <dbReference type="EMBL" id="CAF3806685.1"/>
    </source>
</evidence>
<feature type="region of interest" description="Disordered" evidence="14">
    <location>
        <begin position="280"/>
        <end position="324"/>
    </location>
</feature>
<dbReference type="GO" id="GO:2001256">
    <property type="term" value="P:regulation of store-operated calcium entry"/>
    <property type="evidence" value="ECO:0007669"/>
    <property type="project" value="InterPro"/>
</dbReference>
<comment type="caution">
    <text evidence="16">The sequence shown here is derived from an EMBL/GenBank/DDBJ whole genome shotgun (WGS) entry which is preliminary data.</text>
</comment>
<feature type="compositionally biased region" description="Gly residues" evidence="14">
    <location>
        <begin position="187"/>
        <end position="199"/>
    </location>
</feature>
<protein>
    <recommendedName>
        <fullName evidence="3">Store-operated calcium entry-associated regulatory factor</fullName>
    </recommendedName>
    <alternativeName>
        <fullName evidence="13">Transmembrane protein 66</fullName>
    </alternativeName>
</protein>
<sequence>MKIVFLLGIILYFISPFVQGGGHQSVLLQNVQTLTLYKGQKTQARRVSSIPQIKCVGGSARGAYEPDVVQCYNRGSNGVDIQWECTSEMPKKYKFGKISVSCEGYDYPEDPYILAGSCGLEYNLELTDKSFYGSSNVQQASSSKLWPFLFKVGIIVTIFFVLKSFISGGNRTGGPASMSAGPDHRPPGGGGGGGGGGGWFSNLFPGGAGGSSGSGDARRRQPPPPGFRDDFTNYGNNGADCHTNQRQNAAGGGATNFLTGAALGALGGYVFGNRRGNNNNQYMPNTANTGWFGGGTTTNTNRHSPTPSSGGTHTSSGFGGTTRR</sequence>
<keyword evidence="7 15" id="KW-0732">Signal</keyword>
<name>A0A814JLM0_9BILA</name>
<keyword evidence="4" id="KW-0813">Transport</keyword>
<comment type="similarity">
    <text evidence="2">Belongs to the SARAF family.</text>
</comment>
<evidence type="ECO:0000256" key="2">
    <source>
        <dbReference type="ARBA" id="ARBA00006833"/>
    </source>
</evidence>
<evidence type="ECO:0000256" key="10">
    <source>
        <dbReference type="ARBA" id="ARBA00022989"/>
    </source>
</evidence>
<dbReference type="EMBL" id="CAJNON010000152">
    <property type="protein sequence ID" value="CAF1040056.1"/>
    <property type="molecule type" value="Genomic_DNA"/>
</dbReference>
<keyword evidence="5" id="KW-0109">Calcium transport</keyword>
<feature type="compositionally biased region" description="Low complexity" evidence="14">
    <location>
        <begin position="297"/>
        <end position="316"/>
    </location>
</feature>
<reference evidence="16" key="1">
    <citation type="submission" date="2021-02" db="EMBL/GenBank/DDBJ databases">
        <authorList>
            <person name="Nowell W R."/>
        </authorList>
    </citation>
    <scope>NUCLEOTIDE SEQUENCE</scope>
</reference>
<evidence type="ECO:0000256" key="8">
    <source>
        <dbReference type="ARBA" id="ARBA00022824"/>
    </source>
</evidence>
<keyword evidence="9" id="KW-0106">Calcium</keyword>
<evidence type="ECO:0000256" key="5">
    <source>
        <dbReference type="ARBA" id="ARBA00022568"/>
    </source>
</evidence>